<comment type="caution">
    <text evidence="2">The sequence shown here is derived from an EMBL/GenBank/DDBJ whole genome shotgun (WGS) entry which is preliminary data.</text>
</comment>
<evidence type="ECO:0000256" key="1">
    <source>
        <dbReference type="SAM" id="MobiDB-lite"/>
    </source>
</evidence>
<organism evidence="2 3">
    <name type="scientific">Ceratodon purpureus</name>
    <name type="common">Fire moss</name>
    <name type="synonym">Dicranum purpureum</name>
    <dbReference type="NCBI Taxonomy" id="3225"/>
    <lineage>
        <taxon>Eukaryota</taxon>
        <taxon>Viridiplantae</taxon>
        <taxon>Streptophyta</taxon>
        <taxon>Embryophyta</taxon>
        <taxon>Bryophyta</taxon>
        <taxon>Bryophytina</taxon>
        <taxon>Bryopsida</taxon>
        <taxon>Dicranidae</taxon>
        <taxon>Pseudoditrichales</taxon>
        <taxon>Ditrichaceae</taxon>
        <taxon>Ceratodon</taxon>
    </lineage>
</organism>
<name>A0A8T0IMJ9_CERPU</name>
<evidence type="ECO:0000313" key="2">
    <source>
        <dbReference type="EMBL" id="KAG0584990.1"/>
    </source>
</evidence>
<protein>
    <submittedName>
        <fullName evidence="2">Uncharacterized protein</fullName>
    </submittedName>
</protein>
<dbReference type="AlphaFoldDB" id="A0A8T0IMJ9"/>
<sequence length="447" mass="49241">MDMAMCERHSGAQPGGGICATCLQEKLMLLWRGEGNSNWDTEEFSVTPPVVYDSSKSPPVCEPQPAESVTAPNAYRAASACFPLLFRARNLQRDDVHESSKSSKGLEREKIDRSCSVLDGDHQHQFSCEIKSIIKELTALHEKKKLEKAVKKRRPSTESGCLSARPQQHEGVAVDVSQGPISASPGTRDIDAAPVDPNVPKATGSIHEEDVDENAKDTKAILCFNALWPAKLNMKWVKFLVSPIVSSNKIAPSKSDLLSKIVNARPKGLVEEAREDIGRECETSGMVQVNNDVFDRTQIMPSPALALLPPRYVQRAADEDGAVLEIDKETAMRMEASRITVMTWLQSLPSPKAVHLKGENHSGLLDDLALGHGMLEMCDEEEVEFDCQSQEMDMNNAKFDSADGSKLTNPLEQVDLYSHMNSFGKFLRTPSHICAPTRMVDIEITAQ</sequence>
<accession>A0A8T0IMJ9</accession>
<dbReference type="EMBL" id="CM026423">
    <property type="protein sequence ID" value="KAG0584990.1"/>
    <property type="molecule type" value="Genomic_DNA"/>
</dbReference>
<dbReference type="Proteomes" id="UP000822688">
    <property type="component" value="Chromosome 3"/>
</dbReference>
<gene>
    <name evidence="2" type="ORF">KC19_3G249000</name>
</gene>
<reference evidence="2" key="1">
    <citation type="submission" date="2020-06" db="EMBL/GenBank/DDBJ databases">
        <title>WGS assembly of Ceratodon purpureus strain R40.</title>
        <authorList>
            <person name="Carey S.B."/>
            <person name="Jenkins J."/>
            <person name="Shu S."/>
            <person name="Lovell J.T."/>
            <person name="Sreedasyam A."/>
            <person name="Maumus F."/>
            <person name="Tiley G.P."/>
            <person name="Fernandez-Pozo N."/>
            <person name="Barry K."/>
            <person name="Chen C."/>
            <person name="Wang M."/>
            <person name="Lipzen A."/>
            <person name="Daum C."/>
            <person name="Saski C.A."/>
            <person name="Payton A.C."/>
            <person name="Mcbreen J.C."/>
            <person name="Conrad R.E."/>
            <person name="Kollar L.M."/>
            <person name="Olsson S."/>
            <person name="Huttunen S."/>
            <person name="Landis J.B."/>
            <person name="Wickett N.J."/>
            <person name="Johnson M.G."/>
            <person name="Rensing S.A."/>
            <person name="Grimwood J."/>
            <person name="Schmutz J."/>
            <person name="Mcdaniel S.F."/>
        </authorList>
    </citation>
    <scope>NUCLEOTIDE SEQUENCE</scope>
    <source>
        <strain evidence="2">R40</strain>
    </source>
</reference>
<feature type="region of interest" description="Disordered" evidence="1">
    <location>
        <begin position="148"/>
        <end position="169"/>
    </location>
</feature>
<evidence type="ECO:0000313" key="3">
    <source>
        <dbReference type="Proteomes" id="UP000822688"/>
    </source>
</evidence>
<proteinExistence type="predicted"/>
<keyword evidence="3" id="KW-1185">Reference proteome</keyword>